<comment type="catalytic activity">
    <reaction evidence="1">
        <text>(4aS,6R)-4a-hydroxy-L-erythro-5,6,7,8-tetrahydrobiopterin = (6R)-L-erythro-6,7-dihydrobiopterin + H2O</text>
        <dbReference type="Rhea" id="RHEA:11920"/>
        <dbReference type="ChEBI" id="CHEBI:15377"/>
        <dbReference type="ChEBI" id="CHEBI:15642"/>
        <dbReference type="ChEBI" id="CHEBI:43120"/>
        <dbReference type="EC" id="4.2.1.96"/>
    </reaction>
</comment>
<dbReference type="Gene3D" id="3.30.1360.20">
    <property type="entry name" value="Transcriptional coactivator/pterin dehydratase"/>
    <property type="match status" value="1"/>
</dbReference>
<dbReference type="InterPro" id="IPR001533">
    <property type="entry name" value="Pterin_deHydtase"/>
</dbReference>
<dbReference type="RefSeq" id="WP_062439471.1">
    <property type="nucleotide sequence ID" value="NZ_BMCJ01000008.1"/>
</dbReference>
<evidence type="ECO:0000256" key="4">
    <source>
        <dbReference type="ARBA" id="ARBA00023239"/>
    </source>
</evidence>
<keyword evidence="6" id="KW-1185">Reference proteome</keyword>
<reference evidence="6" key="1">
    <citation type="journal article" date="2019" name="Int. J. Syst. Evol. Microbiol.">
        <title>The Global Catalogue of Microorganisms (GCM) 10K type strain sequencing project: providing services to taxonomists for standard genome sequencing and annotation.</title>
        <authorList>
            <consortium name="The Broad Institute Genomics Platform"/>
            <consortium name="The Broad Institute Genome Sequencing Center for Infectious Disease"/>
            <person name="Wu L."/>
            <person name="Ma J."/>
        </authorList>
    </citation>
    <scope>NUCLEOTIDE SEQUENCE [LARGE SCALE GENOMIC DNA]</scope>
    <source>
        <strain evidence="6">CCM 7282</strain>
    </source>
</reference>
<keyword evidence="4" id="KW-0456">Lyase</keyword>
<evidence type="ECO:0000256" key="2">
    <source>
        <dbReference type="ARBA" id="ARBA00006472"/>
    </source>
</evidence>
<dbReference type="InterPro" id="IPR036428">
    <property type="entry name" value="PCD_sf"/>
</dbReference>
<evidence type="ECO:0000256" key="1">
    <source>
        <dbReference type="ARBA" id="ARBA00001554"/>
    </source>
</evidence>
<dbReference type="CDD" id="cd00488">
    <property type="entry name" value="PCD_DCoH"/>
    <property type="match status" value="1"/>
</dbReference>
<sequence>MERFSDAQKVKEVEQLDGWKLEDDKWIVKRYRFKDYLTGVHFVNQVAEYAEEIQHHPLINIDYKVITMKLTSWNAKGLTELDITSANEYDRLFKSIKQ</sequence>
<dbReference type="EMBL" id="BMCJ01000008">
    <property type="protein sequence ID" value="GGD01589.1"/>
    <property type="molecule type" value="Genomic_DNA"/>
</dbReference>
<dbReference type="Proteomes" id="UP000619534">
    <property type="component" value="Unassembled WGS sequence"/>
</dbReference>
<dbReference type="Pfam" id="PF01329">
    <property type="entry name" value="Pterin_4a"/>
    <property type="match status" value="1"/>
</dbReference>
<dbReference type="SUPFAM" id="SSF55248">
    <property type="entry name" value="PCD-like"/>
    <property type="match status" value="1"/>
</dbReference>
<dbReference type="NCBIfam" id="NF002017">
    <property type="entry name" value="PRK00823.1-2"/>
    <property type="match status" value="1"/>
</dbReference>
<organism evidence="5 6">
    <name type="scientific">Thalassobacillus devorans</name>
    <dbReference type="NCBI Taxonomy" id="279813"/>
    <lineage>
        <taxon>Bacteria</taxon>
        <taxon>Bacillati</taxon>
        <taxon>Bacillota</taxon>
        <taxon>Bacilli</taxon>
        <taxon>Bacillales</taxon>
        <taxon>Bacillaceae</taxon>
        <taxon>Thalassobacillus</taxon>
    </lineage>
</organism>
<dbReference type="PANTHER" id="PTHR12599:SF0">
    <property type="entry name" value="PTERIN-4-ALPHA-CARBINOLAMINE DEHYDRATASE"/>
    <property type="match status" value="1"/>
</dbReference>
<proteinExistence type="inferred from homology"/>
<protein>
    <recommendedName>
        <fullName evidence="3">4a-hydroxytetrahydrobiopterin dehydratase</fullName>
        <ecNumber evidence="3">4.2.1.96</ecNumber>
    </recommendedName>
</protein>
<gene>
    <name evidence="5" type="primary">dcoH</name>
    <name evidence="5" type="ORF">GCM10007216_35370</name>
</gene>
<dbReference type="EC" id="4.2.1.96" evidence="3"/>
<comment type="similarity">
    <text evidence="2">Belongs to the pterin-4-alpha-carbinolamine dehydratase family.</text>
</comment>
<accession>A0ABQ1PQY7</accession>
<dbReference type="PANTHER" id="PTHR12599">
    <property type="entry name" value="PTERIN-4-ALPHA-CARBINOLAMINE DEHYDRATASE"/>
    <property type="match status" value="1"/>
</dbReference>
<name>A0ABQ1PQY7_9BACI</name>
<evidence type="ECO:0000313" key="5">
    <source>
        <dbReference type="EMBL" id="GGD01589.1"/>
    </source>
</evidence>
<comment type="caution">
    <text evidence="5">The sequence shown here is derived from an EMBL/GenBank/DDBJ whole genome shotgun (WGS) entry which is preliminary data.</text>
</comment>
<evidence type="ECO:0000313" key="6">
    <source>
        <dbReference type="Proteomes" id="UP000619534"/>
    </source>
</evidence>
<evidence type="ECO:0000256" key="3">
    <source>
        <dbReference type="ARBA" id="ARBA00013252"/>
    </source>
</evidence>